<dbReference type="InterPro" id="IPR011989">
    <property type="entry name" value="ARM-like"/>
</dbReference>
<evidence type="ECO:0000313" key="9">
    <source>
        <dbReference type="WBParaSite" id="TASK_0000032401-mRNA-1"/>
    </source>
</evidence>
<sequence length="1597" mass="177674">MVLNTFGFDIVYPDGCAEIDGSFRPDELRKRINLFKDINAALRDMLRQSGIKDDLVAEDSENQHSVTQTQKPIQLVGLLLHLLSHQFTHHPDIDIRLRICVAVCTLLKLFCPTNPFETLSDSQNRIEVCPLSNAFRRNLSIWAWSDEETVRQFILNSLVTLIHQSSALLTNDVVAYLLSFLIEPARSSQPTQHALVKDLIIRAAAQLEYPIQMLIQNSLVLSDQKYASTDLDESEAGVRPHDPLGEHSFIVIYALHTLQESLVSPILPCVELKLKSSIARERKRAFRLLARIFSEPNSTVHHKNPELWTTFLSRFNDVDADVRNFCIQMVPVMLKQNTELPRDKLIDCLKSCTIDRTECKHCLSFGWLNSTLPFPHAAVRLLALKMVATLMREAKDDEADSLFDIIYNRSRDRSLSVRKEVLSELALVYKQNLQAAEPNLDKMVMTFNAIMHMYYQPSIDDKIIVERLFKSCIVPYNFDTKERVKSLFTCYQLADDASIKAIQELLKVQFVGSALVREALRLIVDHQGKRIMGRASAEMVRVIQKLSSLLPKAEKAIDHLKKFFNAVHSDRPLRTSCCQLFHPNCSSKVAAQCMHDVLKRIASQSGGGGGGGGGEVAQYEHTVKLLVERCASVLFDEAFGQELLTRLVVSMETGSSQNSVNEEVVGQELVRDLRILLALSVYHKDILPADDMFQYINSVLDAHRSTFVPDIPVESPSTEDPSSPVELCLQVLCCLLGGGPIYGPKDAGGSGATLEQHVVSFQASLEDTEASASTEGEKRHKGVKFATKRPRGVSLFYSGSGEQLREQTLQILPLLTTFCTSGLTAAYPPIPIVDSHKSTPPTKAKRKILIFKRNQILNPRSVQPFCVSQRRGEKESAADEATEEIVTVGQAGLAWRREKRRAKLSVRVLRQLLSVVHALAGKHSTFPKGPVSILDAVRQESDVNEEEDEEEIENKAKVTTTAEGDGTGLAGEGENDLDSVCSEAPRMANLEVKVQQTLDDIVKTCLACDITSSDYITCLTTLSHVGLLFPGVYNRQLKPLMTGHLIPNLLTKDGDTEVSTTTKAAKRGGRRQKAQTETESNGKEGAQPSDWTADGNLPLLTRAKIAAVKLMANWLVGLKLQNKQVAQIIIRLIHRIIVHDGDLTCNGLMSLGDMSRMRLVAATSWLKIAHFQFYAEVIEVGWYQSMSYVMCDPCSNVRSHFLGVLHQGLIQLKLPLEYMAMFAHAADVSELAFRQRAKQYLAANVKQRREFLAKHGPFHENPSKLFSFCLKTLSYNSEEIRSVSVSELLFALLPDFVLAYTIHLLAHDPDWENPNDVARLGVVKSALWFIMEPIMAGGNNYTFLRQLLEKIKHSQDALCPTDENINTKIYIACDISLGLLLTRCTNIVWKGCQFEIKLPRTLFLRAPSSFSNPDFAQLCGGEGGIPLVTFTPSKNAKAVKDGLIPPQFLRVKNPANKQRSQQPQHSSIGDNSEIVDEGESTKEEVEVEVAPTNEMNSDGDADDVDLETPPGHNESASGEEPSGKKRRNNDAGVAVNVISKRAKRTKQKESKEGGNLRQTKLPFAEKSKAIGGRPNTRVTKPSASSGIGLRRSARRTK</sequence>
<evidence type="ECO:0000256" key="1">
    <source>
        <dbReference type="ARBA" id="ARBA00004123"/>
    </source>
</evidence>
<comment type="subcellular location">
    <subcellularLocation>
        <location evidence="1">Nucleus</location>
    </subcellularLocation>
</comment>
<dbReference type="STRING" id="60517.A0A0R3VSZ5"/>
<dbReference type="Gene3D" id="1.25.10.10">
    <property type="entry name" value="Leucine-rich Repeat Variant"/>
    <property type="match status" value="1"/>
</dbReference>
<dbReference type="GO" id="GO:0007064">
    <property type="term" value="P:mitotic sister chromatid cohesion"/>
    <property type="evidence" value="ECO:0007669"/>
    <property type="project" value="InterPro"/>
</dbReference>
<organism evidence="9">
    <name type="scientific">Taenia asiatica</name>
    <name type="common">Asian tapeworm</name>
    <dbReference type="NCBI Taxonomy" id="60517"/>
    <lineage>
        <taxon>Eukaryota</taxon>
        <taxon>Metazoa</taxon>
        <taxon>Spiralia</taxon>
        <taxon>Lophotrochozoa</taxon>
        <taxon>Platyhelminthes</taxon>
        <taxon>Cestoda</taxon>
        <taxon>Eucestoda</taxon>
        <taxon>Cyclophyllidea</taxon>
        <taxon>Taeniidae</taxon>
        <taxon>Taenia</taxon>
    </lineage>
</organism>
<dbReference type="GO" id="GO:0051301">
    <property type="term" value="P:cell division"/>
    <property type="evidence" value="ECO:0007669"/>
    <property type="project" value="UniProtKB-KW"/>
</dbReference>
<gene>
    <name evidence="7" type="ORF">TASK_LOCUS325</name>
</gene>
<evidence type="ECO:0000256" key="5">
    <source>
        <dbReference type="ARBA" id="ARBA00023306"/>
    </source>
</evidence>
<dbReference type="PANTHER" id="PTHR12663:SF0">
    <property type="entry name" value="PRECOCIOUS DISSOCIATION OF SISTERS 5, ISOFORM A"/>
    <property type="match status" value="1"/>
</dbReference>
<dbReference type="Proteomes" id="UP000282613">
    <property type="component" value="Unassembled WGS sequence"/>
</dbReference>
<accession>A0A0R3VSZ5</accession>
<keyword evidence="4" id="KW-0539">Nucleus</keyword>
<evidence type="ECO:0000256" key="4">
    <source>
        <dbReference type="ARBA" id="ARBA00023242"/>
    </source>
</evidence>
<proteinExistence type="predicted"/>
<dbReference type="InterPro" id="IPR039776">
    <property type="entry name" value="Pds5"/>
</dbReference>
<dbReference type="EMBL" id="UYRS01000037">
    <property type="protein sequence ID" value="VDK20670.1"/>
    <property type="molecule type" value="Genomic_DNA"/>
</dbReference>
<dbReference type="GO" id="GO:0000785">
    <property type="term" value="C:chromatin"/>
    <property type="evidence" value="ECO:0007669"/>
    <property type="project" value="TreeGrafter"/>
</dbReference>
<dbReference type="WBParaSite" id="TASK_0000032401-mRNA-1">
    <property type="protein sequence ID" value="TASK_0000032401-mRNA-1"/>
    <property type="gene ID" value="TASK_0000032401"/>
</dbReference>
<keyword evidence="3" id="KW-0498">Mitosis</keyword>
<protein>
    <submittedName>
        <fullName evidence="9">Condensin complex subunit 3</fullName>
    </submittedName>
</protein>
<feature type="compositionally biased region" description="Polar residues" evidence="6">
    <location>
        <begin position="1455"/>
        <end position="1470"/>
    </location>
</feature>
<dbReference type="OrthoDB" id="200660at2759"/>
<dbReference type="PANTHER" id="PTHR12663">
    <property type="entry name" value="ANDROGEN INDUCED INHIBITOR OF PROLIFERATION AS3 / PDS5-RELATED"/>
    <property type="match status" value="1"/>
</dbReference>
<evidence type="ECO:0000256" key="2">
    <source>
        <dbReference type="ARBA" id="ARBA00022618"/>
    </source>
</evidence>
<dbReference type="SUPFAM" id="SSF48371">
    <property type="entry name" value="ARM repeat"/>
    <property type="match status" value="1"/>
</dbReference>
<dbReference type="GO" id="GO:0005634">
    <property type="term" value="C:nucleus"/>
    <property type="evidence" value="ECO:0007669"/>
    <property type="project" value="UniProtKB-SubCell"/>
</dbReference>
<feature type="region of interest" description="Disordered" evidence="6">
    <location>
        <begin position="1057"/>
        <end position="1093"/>
    </location>
</feature>
<name>A0A0R3VSZ5_TAEAS</name>
<dbReference type="InterPro" id="IPR016024">
    <property type="entry name" value="ARM-type_fold"/>
</dbReference>
<evidence type="ECO:0000313" key="8">
    <source>
        <dbReference type="Proteomes" id="UP000282613"/>
    </source>
</evidence>
<evidence type="ECO:0000256" key="6">
    <source>
        <dbReference type="SAM" id="MobiDB-lite"/>
    </source>
</evidence>
<feature type="region of interest" description="Disordered" evidence="6">
    <location>
        <begin position="1455"/>
        <end position="1597"/>
    </location>
</feature>
<feature type="compositionally biased region" description="Polar residues" evidence="6">
    <location>
        <begin position="1576"/>
        <end position="1585"/>
    </location>
</feature>
<dbReference type="GO" id="GO:0006281">
    <property type="term" value="P:DNA repair"/>
    <property type="evidence" value="ECO:0007669"/>
    <property type="project" value="TreeGrafter"/>
</dbReference>
<evidence type="ECO:0000256" key="3">
    <source>
        <dbReference type="ARBA" id="ARBA00022776"/>
    </source>
</evidence>
<keyword evidence="2" id="KW-0132">Cell division</keyword>
<feature type="compositionally biased region" description="Basic residues" evidence="6">
    <location>
        <begin position="1064"/>
        <end position="1073"/>
    </location>
</feature>
<feature type="compositionally biased region" description="Acidic residues" evidence="6">
    <location>
        <begin position="1497"/>
        <end position="1506"/>
    </location>
</feature>
<reference evidence="7 8" key="2">
    <citation type="submission" date="2018-11" db="EMBL/GenBank/DDBJ databases">
        <authorList>
            <consortium name="Pathogen Informatics"/>
        </authorList>
    </citation>
    <scope>NUCLEOTIDE SEQUENCE [LARGE SCALE GENOMIC DNA]</scope>
</reference>
<keyword evidence="5" id="KW-0131">Cell cycle</keyword>
<dbReference type="Pfam" id="PF20168">
    <property type="entry name" value="PDS5"/>
    <property type="match status" value="2"/>
</dbReference>
<evidence type="ECO:0000313" key="7">
    <source>
        <dbReference type="EMBL" id="VDK20670.1"/>
    </source>
</evidence>
<keyword evidence="8" id="KW-1185">Reference proteome</keyword>
<reference evidence="9" key="1">
    <citation type="submission" date="2016-04" db="UniProtKB">
        <authorList>
            <consortium name="WormBaseParasite"/>
        </authorList>
    </citation>
    <scope>IDENTIFICATION</scope>
</reference>